<dbReference type="eggNOG" id="COG0564">
    <property type="taxonomic scope" value="Bacteria"/>
</dbReference>
<dbReference type="NCBIfam" id="TIGR00005">
    <property type="entry name" value="rluA_subfam"/>
    <property type="match status" value="1"/>
</dbReference>
<dbReference type="GO" id="GO:0003723">
    <property type="term" value="F:RNA binding"/>
    <property type="evidence" value="ECO:0007669"/>
    <property type="project" value="UniProtKB-KW"/>
</dbReference>
<dbReference type="SUPFAM" id="SSF55120">
    <property type="entry name" value="Pseudouridine synthase"/>
    <property type="match status" value="1"/>
</dbReference>
<dbReference type="CDD" id="cd02869">
    <property type="entry name" value="PseudoU_synth_RluA_like"/>
    <property type="match status" value="1"/>
</dbReference>
<dbReference type="InterPro" id="IPR002942">
    <property type="entry name" value="S4_RNA-bd"/>
</dbReference>
<dbReference type="InterPro" id="IPR020103">
    <property type="entry name" value="PsdUridine_synth_cat_dom_sf"/>
</dbReference>
<comment type="catalytic activity">
    <reaction evidence="9">
        <text>a uridine in RNA = a pseudouridine in RNA</text>
        <dbReference type="Rhea" id="RHEA:48348"/>
        <dbReference type="Rhea" id="RHEA-COMP:12068"/>
        <dbReference type="Rhea" id="RHEA-COMP:12069"/>
        <dbReference type="ChEBI" id="CHEBI:65314"/>
        <dbReference type="ChEBI" id="CHEBI:65315"/>
    </reaction>
</comment>
<dbReference type="CDD" id="cd00165">
    <property type="entry name" value="S4"/>
    <property type="match status" value="1"/>
</dbReference>
<dbReference type="STRING" id="762983.HMPREF9444_02142"/>
<dbReference type="AlphaFoldDB" id="E8LMZ0"/>
<feature type="active site" evidence="7">
    <location>
        <position position="163"/>
    </location>
</feature>
<sequence length="335" mass="37641">MNLAQGECFLVKGNEVSIVKQEQNLKVSYKTVTADDAGQRLDNYLLRILKGVPRSMIYRILRRGEVRVNKKRAEPSYKLCAGDEIRVPPVRVSTAPVIIPSANLHSVQNLKDRICFENEALIVVDKPAGIAAHGGSGIEFGLIEALRALRPEFSFLELAHRLDRETSGCLIVAKRRSALRNLHEQFRSRVIKKRYLTLVPGKWDRRLKLVEAPLVRNELRSGERMVEVNFKSGAPSATGFDIVEELNDATLMAAMPHTGRTHQIRVHCAYVKHPVGGDVKYGSEEFNDRLKALGLKRMFLHAAKITFTDPVSGKLLKVEAPLPDELRKIVEILKK</sequence>
<dbReference type="SMART" id="SM00363">
    <property type="entry name" value="S4"/>
    <property type="match status" value="1"/>
</dbReference>
<dbReference type="GO" id="GO:0000455">
    <property type="term" value="P:enzyme-directed rRNA pseudouridine synthesis"/>
    <property type="evidence" value="ECO:0007669"/>
    <property type="project" value="TreeGrafter"/>
</dbReference>
<evidence type="ECO:0000256" key="6">
    <source>
        <dbReference type="ARBA" id="ARBA00023235"/>
    </source>
</evidence>
<dbReference type="Gene3D" id="3.30.2350.10">
    <property type="entry name" value="Pseudouridine synthase"/>
    <property type="match status" value="1"/>
</dbReference>
<dbReference type="InterPro" id="IPR006145">
    <property type="entry name" value="PsdUridine_synth_RsuA/RluA"/>
</dbReference>
<keyword evidence="4" id="KW-0698">rRNA processing</keyword>
<dbReference type="HOGENOM" id="CLU_016902_1_1_6"/>
<evidence type="ECO:0000256" key="4">
    <source>
        <dbReference type="ARBA" id="ARBA00022552"/>
    </source>
</evidence>
<dbReference type="Proteomes" id="UP000018458">
    <property type="component" value="Unassembled WGS sequence"/>
</dbReference>
<dbReference type="Pfam" id="PF01479">
    <property type="entry name" value="S4"/>
    <property type="match status" value="1"/>
</dbReference>
<dbReference type="Pfam" id="PF00849">
    <property type="entry name" value="PseudoU_synth_2"/>
    <property type="match status" value="1"/>
</dbReference>
<dbReference type="InterPro" id="IPR006225">
    <property type="entry name" value="PsdUridine_synth_RluC/D"/>
</dbReference>
<evidence type="ECO:0000256" key="7">
    <source>
        <dbReference type="PIRSR" id="PIRSR606225-1"/>
    </source>
</evidence>
<comment type="function">
    <text evidence="2">Responsible for synthesis of pseudouridine from uracil at positions 955, 2504 and 2580 in 23S ribosomal RNA.</text>
</comment>
<dbReference type="NCBIfam" id="NF008249">
    <property type="entry name" value="PRK11025.1"/>
    <property type="match status" value="1"/>
</dbReference>
<reference evidence="11 12" key="1">
    <citation type="submission" date="2011-01" db="EMBL/GenBank/DDBJ databases">
        <authorList>
            <person name="Weinstock G."/>
            <person name="Sodergren E."/>
            <person name="Clifton S."/>
            <person name="Fulton L."/>
            <person name="Fulton B."/>
            <person name="Courtney L."/>
            <person name="Fronick C."/>
            <person name="Harrison M."/>
            <person name="Strong C."/>
            <person name="Farmer C."/>
            <person name="Delahaunty K."/>
            <person name="Markovic C."/>
            <person name="Hall O."/>
            <person name="Minx P."/>
            <person name="Tomlinson C."/>
            <person name="Mitreva M."/>
            <person name="Hou S."/>
            <person name="Chen J."/>
            <person name="Wollam A."/>
            <person name="Pepin K.H."/>
            <person name="Johnson M."/>
            <person name="Bhonagiri V."/>
            <person name="Zhang X."/>
            <person name="Suruliraj S."/>
            <person name="Warren W."/>
            <person name="Chinwalla A."/>
            <person name="Mardis E.R."/>
            <person name="Wilson R.K."/>
        </authorList>
    </citation>
    <scope>NUCLEOTIDE SEQUENCE [LARGE SCALE GENOMIC DNA]</scope>
    <source>
        <strain evidence="12">DSM 22608 / JCM 16073 / KCTC 15190 / YIT 12066</strain>
    </source>
</reference>
<dbReference type="PANTHER" id="PTHR21600">
    <property type="entry name" value="MITOCHONDRIAL RNA PSEUDOURIDINE SYNTHASE"/>
    <property type="match status" value="1"/>
</dbReference>
<dbReference type="GO" id="GO:0160141">
    <property type="term" value="F:23S rRNA pseudouridine(955/2504/2580) synthase activity"/>
    <property type="evidence" value="ECO:0007669"/>
    <property type="project" value="UniProtKB-EC"/>
</dbReference>
<keyword evidence="12" id="KW-1185">Reference proteome</keyword>
<dbReference type="InterPro" id="IPR050188">
    <property type="entry name" value="RluA_PseudoU_synthase"/>
</dbReference>
<comment type="catalytic activity">
    <reaction evidence="1">
        <text>uridine(955/2504/2580) in 23S rRNA = pseudouridine(955/2504/2580) in 23S rRNA</text>
        <dbReference type="Rhea" id="RHEA:42528"/>
        <dbReference type="Rhea" id="RHEA-COMP:10099"/>
        <dbReference type="Rhea" id="RHEA-COMP:10100"/>
        <dbReference type="ChEBI" id="CHEBI:65314"/>
        <dbReference type="ChEBI" id="CHEBI:65315"/>
        <dbReference type="EC" id="5.4.99.24"/>
    </reaction>
</comment>
<dbReference type="PROSITE" id="PS50889">
    <property type="entry name" value="S4"/>
    <property type="match status" value="1"/>
</dbReference>
<dbReference type="EC" id="5.4.99.-" evidence="9"/>
<evidence type="ECO:0000313" key="12">
    <source>
        <dbReference type="Proteomes" id="UP000018458"/>
    </source>
</evidence>
<dbReference type="SUPFAM" id="SSF55174">
    <property type="entry name" value="Alpha-L RNA-binding motif"/>
    <property type="match status" value="1"/>
</dbReference>
<name>E8LMZ0_SUCHY</name>
<protein>
    <recommendedName>
        <fullName evidence="9">Pseudouridine synthase</fullName>
        <ecNumber evidence="9">5.4.99.-</ecNumber>
    </recommendedName>
</protein>
<dbReference type="InterPro" id="IPR036986">
    <property type="entry name" value="S4_RNA-bd_sf"/>
</dbReference>
<evidence type="ECO:0000313" key="11">
    <source>
        <dbReference type="EMBL" id="EFY06114.1"/>
    </source>
</evidence>
<gene>
    <name evidence="11" type="ORF">HMPREF9444_02142</name>
</gene>
<comment type="similarity">
    <text evidence="3 9">Belongs to the pseudouridine synthase RluA family.</text>
</comment>
<evidence type="ECO:0000256" key="9">
    <source>
        <dbReference type="RuleBase" id="RU362028"/>
    </source>
</evidence>
<dbReference type="PROSITE" id="PS01129">
    <property type="entry name" value="PSI_RLU"/>
    <property type="match status" value="1"/>
</dbReference>
<evidence type="ECO:0000256" key="1">
    <source>
        <dbReference type="ARBA" id="ARBA00000381"/>
    </source>
</evidence>
<dbReference type="PANTHER" id="PTHR21600:SF92">
    <property type="entry name" value="RIBOSOMAL LARGE SUBUNIT PSEUDOURIDINE SYNTHASE C"/>
    <property type="match status" value="1"/>
</dbReference>
<dbReference type="EMBL" id="AEVO01000153">
    <property type="protein sequence ID" value="EFY06114.1"/>
    <property type="molecule type" value="Genomic_DNA"/>
</dbReference>
<dbReference type="Gene3D" id="3.10.290.10">
    <property type="entry name" value="RNA-binding S4 domain"/>
    <property type="match status" value="1"/>
</dbReference>
<proteinExistence type="inferred from homology"/>
<evidence type="ECO:0000256" key="2">
    <source>
        <dbReference type="ARBA" id="ARBA00002876"/>
    </source>
</evidence>
<accession>E8LMZ0</accession>
<keyword evidence="5 8" id="KW-0694">RNA-binding</keyword>
<feature type="domain" description="RNA-binding S4" evidence="10">
    <location>
        <begin position="39"/>
        <end position="98"/>
    </location>
</feature>
<keyword evidence="6 9" id="KW-0413">Isomerase</keyword>
<evidence type="ECO:0000256" key="5">
    <source>
        <dbReference type="ARBA" id="ARBA00022884"/>
    </source>
</evidence>
<evidence type="ECO:0000256" key="8">
    <source>
        <dbReference type="PROSITE-ProRule" id="PRU00182"/>
    </source>
</evidence>
<organism evidence="11 12">
    <name type="scientific">Succinatimonas hippei (strain DSM 22608 / JCM 16073 / KCTC 15190 / YIT 12066)</name>
    <dbReference type="NCBI Taxonomy" id="762983"/>
    <lineage>
        <taxon>Bacteria</taxon>
        <taxon>Pseudomonadati</taxon>
        <taxon>Pseudomonadota</taxon>
        <taxon>Gammaproteobacteria</taxon>
        <taxon>Aeromonadales</taxon>
        <taxon>Succinivibrionaceae</taxon>
        <taxon>Succinatimonas</taxon>
    </lineage>
</organism>
<dbReference type="InterPro" id="IPR006224">
    <property type="entry name" value="PsdUridine_synth_RluA-like_CS"/>
</dbReference>
<evidence type="ECO:0000256" key="3">
    <source>
        <dbReference type="ARBA" id="ARBA00010876"/>
    </source>
</evidence>
<evidence type="ECO:0000259" key="10">
    <source>
        <dbReference type="SMART" id="SM00363"/>
    </source>
</evidence>
<comment type="caution">
    <text evidence="11">The sequence shown here is derived from an EMBL/GenBank/DDBJ whole genome shotgun (WGS) entry which is preliminary data.</text>
</comment>